<dbReference type="STRING" id="258515.SAMN05192585_10840"/>
<dbReference type="GO" id="GO:0015035">
    <property type="term" value="F:protein-disulfide reductase activity"/>
    <property type="evidence" value="ECO:0007669"/>
    <property type="project" value="TreeGrafter"/>
</dbReference>
<keyword evidence="3" id="KW-0812">Transmembrane</keyword>
<sequence length="206" mass="22353">MDSPQKSYKKVPLSVKIIVLVVLVLAVFALWLFKNLPKDSFAASSGLLDSSCTTQPPGGTAASSITSSAQNSPDFALTVTAALDLEQLKSHKLPILIEFGSDGCDPCRQMAPIIEALNKELQGRAIVKFVDVWANPEYAEGYPLTVIPTQLFIDAEGKPYTPKEDRGLGLKLYQTKATGEHVFTTHEGIISKEDLLAILTEMGMQE</sequence>
<comment type="similarity">
    <text evidence="1">Belongs to the thioredoxin family.</text>
</comment>
<evidence type="ECO:0000313" key="6">
    <source>
        <dbReference type="Proteomes" id="UP000199182"/>
    </source>
</evidence>
<proteinExistence type="inferred from homology"/>
<dbReference type="Proteomes" id="UP000199182">
    <property type="component" value="Unassembled WGS sequence"/>
</dbReference>
<dbReference type="PANTHER" id="PTHR45663:SF11">
    <property type="entry name" value="GEO12009P1"/>
    <property type="match status" value="1"/>
</dbReference>
<dbReference type="SUPFAM" id="SSF52833">
    <property type="entry name" value="Thioredoxin-like"/>
    <property type="match status" value="1"/>
</dbReference>
<dbReference type="EMBL" id="FNID01000008">
    <property type="protein sequence ID" value="SDM94779.1"/>
    <property type="molecule type" value="Genomic_DNA"/>
</dbReference>
<protein>
    <submittedName>
        <fullName evidence="5">Thioredoxin 1</fullName>
    </submittedName>
</protein>
<accession>A0A1G9XDA6</accession>
<keyword evidence="3" id="KW-1133">Transmembrane helix</keyword>
<evidence type="ECO:0000313" key="5">
    <source>
        <dbReference type="EMBL" id="SDM94779.1"/>
    </source>
</evidence>
<name>A0A1G9XDA6_9FIRM</name>
<dbReference type="Gene3D" id="3.40.30.10">
    <property type="entry name" value="Glutaredoxin"/>
    <property type="match status" value="1"/>
</dbReference>
<dbReference type="GO" id="GO:0045454">
    <property type="term" value="P:cell redox homeostasis"/>
    <property type="evidence" value="ECO:0007669"/>
    <property type="project" value="TreeGrafter"/>
</dbReference>
<evidence type="ECO:0000256" key="2">
    <source>
        <dbReference type="ARBA" id="ARBA00023284"/>
    </source>
</evidence>
<dbReference type="InterPro" id="IPR036249">
    <property type="entry name" value="Thioredoxin-like_sf"/>
</dbReference>
<reference evidence="5 6" key="1">
    <citation type="submission" date="2016-10" db="EMBL/GenBank/DDBJ databases">
        <authorList>
            <person name="de Groot N.N."/>
        </authorList>
    </citation>
    <scope>NUCLEOTIDE SEQUENCE [LARGE SCALE GENOMIC DNA]</scope>
    <source>
        <strain evidence="5 6">CGMCC 1.5012</strain>
    </source>
</reference>
<dbReference type="Pfam" id="PF00085">
    <property type="entry name" value="Thioredoxin"/>
    <property type="match status" value="1"/>
</dbReference>
<dbReference type="OrthoDB" id="9790390at2"/>
<dbReference type="PANTHER" id="PTHR45663">
    <property type="entry name" value="GEO12009P1"/>
    <property type="match status" value="1"/>
</dbReference>
<keyword evidence="2" id="KW-0676">Redox-active center</keyword>
<dbReference type="AlphaFoldDB" id="A0A1G9XDA6"/>
<evidence type="ECO:0000256" key="3">
    <source>
        <dbReference type="SAM" id="Phobius"/>
    </source>
</evidence>
<keyword evidence="3" id="KW-0472">Membrane</keyword>
<dbReference type="CDD" id="cd02947">
    <property type="entry name" value="TRX_family"/>
    <property type="match status" value="1"/>
</dbReference>
<gene>
    <name evidence="5" type="ORF">SAMN05192585_10840</name>
</gene>
<organism evidence="5 6">
    <name type="scientific">Acetanaerobacterium elongatum</name>
    <dbReference type="NCBI Taxonomy" id="258515"/>
    <lineage>
        <taxon>Bacteria</taxon>
        <taxon>Bacillati</taxon>
        <taxon>Bacillota</taxon>
        <taxon>Clostridia</taxon>
        <taxon>Eubacteriales</taxon>
        <taxon>Oscillospiraceae</taxon>
        <taxon>Acetanaerobacterium</taxon>
    </lineage>
</organism>
<dbReference type="PROSITE" id="PS51352">
    <property type="entry name" value="THIOREDOXIN_2"/>
    <property type="match status" value="1"/>
</dbReference>
<evidence type="ECO:0000259" key="4">
    <source>
        <dbReference type="PROSITE" id="PS51352"/>
    </source>
</evidence>
<keyword evidence="6" id="KW-1185">Reference proteome</keyword>
<evidence type="ECO:0000256" key="1">
    <source>
        <dbReference type="ARBA" id="ARBA00008987"/>
    </source>
</evidence>
<dbReference type="RefSeq" id="WP_092638746.1">
    <property type="nucleotide sequence ID" value="NZ_FNID01000008.1"/>
</dbReference>
<dbReference type="InterPro" id="IPR013766">
    <property type="entry name" value="Thioredoxin_domain"/>
</dbReference>
<feature type="domain" description="Thioredoxin" evidence="4">
    <location>
        <begin position="66"/>
        <end position="204"/>
    </location>
</feature>
<feature type="transmembrane region" description="Helical" evidence="3">
    <location>
        <begin position="13"/>
        <end position="33"/>
    </location>
</feature>
<dbReference type="GO" id="GO:0005829">
    <property type="term" value="C:cytosol"/>
    <property type="evidence" value="ECO:0007669"/>
    <property type="project" value="TreeGrafter"/>
</dbReference>